<dbReference type="EC" id="2.4.2.17" evidence="6 18"/>
<sequence length="312" mass="34814">MGHKITTLFANIFRKAYFCIVFFIQSRRNMLRIAIQSKGRLYDDTMHLLAEADIKVNANKRSLLVQASNFPLEILYLRDDDIPQSVASGVADIGIVGENEFMERDENAQIIDRLGFSKCRLSLAIPKDVSYPGLSWFNGRKIATSYPVILSKFMKKNGINADIHVITGSVEISPGIGLADAIFDIVSSGSTLVSNNLREVEVVTKSEAVLIANWQLDEEKHKILNEMLFRFGAVRSAQDKKYVMMNAPKSNIKAIAEVLPGIKSPTIIPLADETWCSIHTVLDEKSFWEIIGKLKELGAQGILVTPIEKMIL</sequence>
<evidence type="ECO:0000256" key="14">
    <source>
        <dbReference type="ARBA" id="ARBA00022840"/>
    </source>
</evidence>
<comment type="caution">
    <text evidence="21">The sequence shown here is derived from an EMBL/GenBank/DDBJ whole genome shotgun (WGS) entry which is preliminary data.</text>
</comment>
<evidence type="ECO:0000256" key="16">
    <source>
        <dbReference type="ARBA" id="ARBA00023102"/>
    </source>
</evidence>
<dbReference type="InterPro" id="IPR015867">
    <property type="entry name" value="N-reg_PII/ATP_PRibTrfase_C"/>
</dbReference>
<accession>H1HM55</accession>
<keyword evidence="13 18" id="KW-0547">Nucleotide-binding</keyword>
<evidence type="ECO:0000256" key="10">
    <source>
        <dbReference type="ARBA" id="ARBA00022676"/>
    </source>
</evidence>
<dbReference type="InterPro" id="IPR018198">
    <property type="entry name" value="ATP_PRibTrfase_CS"/>
</dbReference>
<comment type="similarity">
    <text evidence="5 18">Belongs to the ATP phosphoribosyltransferase family. Long subfamily.</text>
</comment>
<reference evidence="21 22" key="1">
    <citation type="submission" date="2011-12" db="EMBL/GenBank/DDBJ databases">
        <title>The Genome Sequence of Prevotella maculosa OT 289.</title>
        <authorList>
            <consortium name="The Broad Institute Genome Sequencing Platform"/>
            <person name="Earl A."/>
            <person name="Ward D."/>
            <person name="Feldgarden M."/>
            <person name="Gevers D."/>
            <person name="Izard J."/>
            <person name="Blanton J.M."/>
            <person name="Mathney J."/>
            <person name="Tanner A.C."/>
            <person name="Dewhirst F.E."/>
            <person name="Young S.K."/>
            <person name="Zeng Q."/>
            <person name="Gargeya S."/>
            <person name="Fitzgerald M."/>
            <person name="Haas B."/>
            <person name="Abouelleil A."/>
            <person name="Alvarado L."/>
            <person name="Arachchi H.M."/>
            <person name="Berlin A."/>
            <person name="Chapman S.B."/>
            <person name="Gearin G."/>
            <person name="Goldberg J."/>
            <person name="Griggs A."/>
            <person name="Gujja S."/>
            <person name="Hansen M."/>
            <person name="Heiman D."/>
            <person name="Howarth C."/>
            <person name="Larimer J."/>
            <person name="Lui A."/>
            <person name="MacDonald P.J.P."/>
            <person name="McCowen C."/>
            <person name="Montmayeur A."/>
            <person name="Murphy C."/>
            <person name="Neiman D."/>
            <person name="Pearson M."/>
            <person name="Priest M."/>
            <person name="Roberts A."/>
            <person name="Saif S."/>
            <person name="Shea T."/>
            <person name="Sisk P."/>
            <person name="Stolte C."/>
            <person name="Sykes S."/>
            <person name="Wortman J."/>
            <person name="Nusbaum C."/>
            <person name="Birren B."/>
        </authorList>
    </citation>
    <scope>NUCLEOTIDE SEQUENCE [LARGE SCALE GENOMIC DNA]</scope>
    <source>
        <strain evidence="21 22">OT 289</strain>
    </source>
</reference>
<dbReference type="Proteomes" id="UP000003167">
    <property type="component" value="Unassembled WGS sequence"/>
</dbReference>
<evidence type="ECO:0000256" key="3">
    <source>
        <dbReference type="ARBA" id="ARBA00004496"/>
    </source>
</evidence>
<keyword evidence="22" id="KW-1185">Reference proteome</keyword>
<feature type="domain" description="ATP phosphoribosyltransferase catalytic" evidence="19">
    <location>
        <begin position="78"/>
        <end position="230"/>
    </location>
</feature>
<dbReference type="STRING" id="999422.HMPREF9944_01249"/>
<dbReference type="InterPro" id="IPR001348">
    <property type="entry name" value="ATP_PRibTrfase_HisG"/>
</dbReference>
<dbReference type="PROSITE" id="PS01316">
    <property type="entry name" value="ATP_P_PHORIBOSYLTR"/>
    <property type="match status" value="1"/>
</dbReference>
<evidence type="ECO:0000313" key="21">
    <source>
        <dbReference type="EMBL" id="EHO70848.1"/>
    </source>
</evidence>
<dbReference type="InterPro" id="IPR013820">
    <property type="entry name" value="ATP_PRibTrfase_cat"/>
</dbReference>
<evidence type="ECO:0000256" key="17">
    <source>
        <dbReference type="ARBA" id="ARBA00024861"/>
    </source>
</evidence>
<dbReference type="SUPFAM" id="SSF54913">
    <property type="entry name" value="GlnB-like"/>
    <property type="match status" value="1"/>
</dbReference>
<dbReference type="HAMAP" id="MF_00079">
    <property type="entry name" value="HisG_Long"/>
    <property type="match status" value="1"/>
</dbReference>
<dbReference type="InterPro" id="IPR020621">
    <property type="entry name" value="ATP-PRT_HisG_long"/>
</dbReference>
<dbReference type="GO" id="GO:0000105">
    <property type="term" value="P:L-histidine biosynthetic process"/>
    <property type="evidence" value="ECO:0007669"/>
    <property type="project" value="UniProtKB-UniRule"/>
</dbReference>
<comment type="catalytic activity">
    <reaction evidence="1 18">
        <text>1-(5-phospho-beta-D-ribosyl)-ATP + diphosphate = 5-phospho-alpha-D-ribose 1-diphosphate + ATP</text>
        <dbReference type="Rhea" id="RHEA:18473"/>
        <dbReference type="ChEBI" id="CHEBI:30616"/>
        <dbReference type="ChEBI" id="CHEBI:33019"/>
        <dbReference type="ChEBI" id="CHEBI:58017"/>
        <dbReference type="ChEBI" id="CHEBI:73183"/>
        <dbReference type="EC" id="2.4.2.17"/>
    </reaction>
</comment>
<keyword evidence="10 18" id="KW-0328">Glycosyltransferase</keyword>
<evidence type="ECO:0000256" key="2">
    <source>
        <dbReference type="ARBA" id="ARBA00001946"/>
    </source>
</evidence>
<evidence type="ECO:0000256" key="5">
    <source>
        <dbReference type="ARBA" id="ARBA00007955"/>
    </source>
</evidence>
<dbReference type="PANTHER" id="PTHR21403:SF8">
    <property type="entry name" value="ATP PHOSPHORIBOSYLTRANSFERASE"/>
    <property type="match status" value="1"/>
</dbReference>
<evidence type="ECO:0000256" key="1">
    <source>
        <dbReference type="ARBA" id="ARBA00000915"/>
    </source>
</evidence>
<comment type="subcellular location">
    <subcellularLocation>
        <location evidence="3 18">Cytoplasm</location>
    </subcellularLocation>
</comment>
<dbReference type="SUPFAM" id="SSF53850">
    <property type="entry name" value="Periplasmic binding protein-like II"/>
    <property type="match status" value="1"/>
</dbReference>
<keyword evidence="12 18" id="KW-0479">Metal-binding</keyword>
<evidence type="ECO:0000256" key="18">
    <source>
        <dbReference type="HAMAP-Rule" id="MF_00079"/>
    </source>
</evidence>
<dbReference type="InterPro" id="IPR013115">
    <property type="entry name" value="HisG_C"/>
</dbReference>
<keyword evidence="8 18" id="KW-0963">Cytoplasm</keyword>
<evidence type="ECO:0000256" key="7">
    <source>
        <dbReference type="ARBA" id="ARBA00020998"/>
    </source>
</evidence>
<evidence type="ECO:0000256" key="13">
    <source>
        <dbReference type="ARBA" id="ARBA00022741"/>
    </source>
</evidence>
<evidence type="ECO:0000256" key="6">
    <source>
        <dbReference type="ARBA" id="ARBA00011946"/>
    </source>
</evidence>
<dbReference type="GO" id="GO:0005737">
    <property type="term" value="C:cytoplasm"/>
    <property type="evidence" value="ECO:0007669"/>
    <property type="project" value="UniProtKB-SubCell"/>
</dbReference>
<dbReference type="NCBIfam" id="TIGR03455">
    <property type="entry name" value="HisG_C-term"/>
    <property type="match status" value="1"/>
</dbReference>
<dbReference type="PANTHER" id="PTHR21403">
    <property type="entry name" value="ATP PHOSPHORIBOSYLTRANSFERASE ATP-PRTASE"/>
    <property type="match status" value="1"/>
</dbReference>
<keyword evidence="16 18" id="KW-0368">Histidine biosynthesis</keyword>
<keyword evidence="14 18" id="KW-0067">ATP-binding</keyword>
<protein>
    <recommendedName>
        <fullName evidence="7 18">ATP phosphoribosyltransferase</fullName>
        <shortName evidence="18">ATP-PRT</shortName>
        <shortName evidence="18">ATP-PRTase</shortName>
        <ecNumber evidence="6 18">2.4.2.17</ecNumber>
    </recommendedName>
</protein>
<gene>
    <name evidence="18" type="primary">hisG</name>
    <name evidence="21" type="ORF">HMPREF9944_01249</name>
</gene>
<dbReference type="FunFam" id="3.30.70.120:FF:000002">
    <property type="entry name" value="ATP phosphoribosyltransferase"/>
    <property type="match status" value="1"/>
</dbReference>
<dbReference type="InterPro" id="IPR011322">
    <property type="entry name" value="N-reg_PII-like_a/b"/>
</dbReference>
<proteinExistence type="inferred from homology"/>
<organism evidence="21 22">
    <name type="scientific">Segatella maculosa OT 289</name>
    <dbReference type="NCBI Taxonomy" id="999422"/>
    <lineage>
        <taxon>Bacteria</taxon>
        <taxon>Pseudomonadati</taxon>
        <taxon>Bacteroidota</taxon>
        <taxon>Bacteroidia</taxon>
        <taxon>Bacteroidales</taxon>
        <taxon>Prevotellaceae</taxon>
        <taxon>Segatella</taxon>
    </lineage>
</organism>
<comment type="cofactor">
    <cofactor evidence="2 18">
        <name>Mg(2+)</name>
        <dbReference type="ChEBI" id="CHEBI:18420"/>
    </cofactor>
</comment>
<evidence type="ECO:0000256" key="4">
    <source>
        <dbReference type="ARBA" id="ARBA00004667"/>
    </source>
</evidence>
<comment type="pathway">
    <text evidence="4 18">Amino-acid biosynthesis; L-histidine biosynthesis; L-histidine from 5-phospho-alpha-D-ribose 1-diphosphate: step 1/9.</text>
</comment>
<dbReference type="AlphaFoldDB" id="H1HM55"/>
<dbReference type="Pfam" id="PF01634">
    <property type="entry name" value="HisG"/>
    <property type="match status" value="1"/>
</dbReference>
<keyword evidence="15 18" id="KW-0460">Magnesium</keyword>
<dbReference type="EMBL" id="AGEK01000023">
    <property type="protein sequence ID" value="EHO70848.1"/>
    <property type="molecule type" value="Genomic_DNA"/>
</dbReference>
<evidence type="ECO:0000256" key="11">
    <source>
        <dbReference type="ARBA" id="ARBA00022679"/>
    </source>
</evidence>
<dbReference type="GO" id="GO:0003879">
    <property type="term" value="F:ATP phosphoribosyltransferase activity"/>
    <property type="evidence" value="ECO:0007669"/>
    <property type="project" value="UniProtKB-UniRule"/>
</dbReference>
<dbReference type="GO" id="GO:0005524">
    <property type="term" value="F:ATP binding"/>
    <property type="evidence" value="ECO:0007669"/>
    <property type="project" value="UniProtKB-KW"/>
</dbReference>
<comment type="activity regulation">
    <text evidence="18">Feedback inhibited by histidine.</text>
</comment>
<dbReference type="Pfam" id="PF08029">
    <property type="entry name" value="HisG_C"/>
    <property type="match status" value="1"/>
</dbReference>
<evidence type="ECO:0000259" key="20">
    <source>
        <dbReference type="Pfam" id="PF08029"/>
    </source>
</evidence>
<dbReference type="FunFam" id="3.40.190.10:FF:000008">
    <property type="entry name" value="ATP phosphoribosyltransferase"/>
    <property type="match status" value="1"/>
</dbReference>
<evidence type="ECO:0000259" key="19">
    <source>
        <dbReference type="Pfam" id="PF01634"/>
    </source>
</evidence>
<dbReference type="Gene3D" id="3.40.190.10">
    <property type="entry name" value="Periplasmic binding protein-like II"/>
    <property type="match status" value="2"/>
</dbReference>
<dbReference type="PATRIC" id="fig|999422.3.peg.1289"/>
<evidence type="ECO:0000256" key="8">
    <source>
        <dbReference type="ARBA" id="ARBA00022490"/>
    </source>
</evidence>
<evidence type="ECO:0000256" key="15">
    <source>
        <dbReference type="ARBA" id="ARBA00022842"/>
    </source>
</evidence>
<dbReference type="HOGENOM" id="CLU_038115_1_0_10"/>
<evidence type="ECO:0000256" key="9">
    <source>
        <dbReference type="ARBA" id="ARBA00022605"/>
    </source>
</evidence>
<comment type="function">
    <text evidence="17 18">Catalyzes the condensation of ATP and 5-phosphoribose 1-diphosphate to form N'-(5'-phosphoribosyl)-ATP (PR-ATP). Has a crucial role in the pathway because the rate of histidine biosynthesis seems to be controlled primarily by regulation of HisG enzymatic activity.</text>
</comment>
<evidence type="ECO:0000256" key="12">
    <source>
        <dbReference type="ARBA" id="ARBA00022723"/>
    </source>
</evidence>
<keyword evidence="11 18" id="KW-0808">Transferase</keyword>
<dbReference type="GO" id="GO:0000287">
    <property type="term" value="F:magnesium ion binding"/>
    <property type="evidence" value="ECO:0007669"/>
    <property type="project" value="UniProtKB-UniRule"/>
</dbReference>
<feature type="domain" description="Histidine biosynthesis HisG C-terminal" evidence="20">
    <location>
        <begin position="237"/>
        <end position="309"/>
    </location>
</feature>
<dbReference type="Gene3D" id="3.30.70.120">
    <property type="match status" value="1"/>
</dbReference>
<dbReference type="NCBIfam" id="TIGR00070">
    <property type="entry name" value="hisG"/>
    <property type="match status" value="1"/>
</dbReference>
<dbReference type="UniPathway" id="UPA00031">
    <property type="reaction ID" value="UER00006"/>
</dbReference>
<name>H1HM55_9BACT</name>
<keyword evidence="9 18" id="KW-0028">Amino-acid biosynthesis</keyword>
<evidence type="ECO:0000313" key="22">
    <source>
        <dbReference type="Proteomes" id="UP000003167"/>
    </source>
</evidence>